<organism evidence="1 2">
    <name type="scientific">Bodo saltans</name>
    <name type="common">Flagellated protozoan</name>
    <dbReference type="NCBI Taxonomy" id="75058"/>
    <lineage>
        <taxon>Eukaryota</taxon>
        <taxon>Discoba</taxon>
        <taxon>Euglenozoa</taxon>
        <taxon>Kinetoplastea</taxon>
        <taxon>Metakinetoplastina</taxon>
        <taxon>Eubodonida</taxon>
        <taxon>Bodonidae</taxon>
        <taxon>Bodo</taxon>
    </lineage>
</organism>
<protein>
    <submittedName>
        <fullName evidence="1">Uncharacterized protein</fullName>
    </submittedName>
</protein>
<dbReference type="EMBL" id="CYKH01001044">
    <property type="protein sequence ID" value="CUG80013.1"/>
    <property type="molecule type" value="Genomic_DNA"/>
</dbReference>
<name>A0A0S4J126_BODSA</name>
<reference evidence="2" key="1">
    <citation type="submission" date="2015-09" db="EMBL/GenBank/DDBJ databases">
        <authorList>
            <consortium name="Pathogen Informatics"/>
        </authorList>
    </citation>
    <scope>NUCLEOTIDE SEQUENCE [LARGE SCALE GENOMIC DNA]</scope>
    <source>
        <strain evidence="2">Lake Konstanz</strain>
    </source>
</reference>
<dbReference type="Proteomes" id="UP000051952">
    <property type="component" value="Unassembled WGS sequence"/>
</dbReference>
<gene>
    <name evidence="1" type="ORF">BSAL_86300</name>
</gene>
<accession>A0A0S4J126</accession>
<evidence type="ECO:0000313" key="1">
    <source>
        <dbReference type="EMBL" id="CUG80013.1"/>
    </source>
</evidence>
<dbReference type="VEuPathDB" id="TriTrypDB:BSAL_86300"/>
<dbReference type="AlphaFoldDB" id="A0A0S4J126"/>
<proteinExistence type="predicted"/>
<evidence type="ECO:0000313" key="2">
    <source>
        <dbReference type="Proteomes" id="UP000051952"/>
    </source>
</evidence>
<keyword evidence="2" id="KW-1185">Reference proteome</keyword>
<sequence>MAASPTPVLWVVSRNIEKYKGSLQRVGLGLTNSTDDTTTTTSASNHNLFSSTVRGTDASHFLEHPSNAAGLPIVLLLDNDSPNAGDIIKALFDQDASIRVRVKWIHTLSTGDLDKVKVAMALR</sequence>